<accession>A0AAD2PXF5</accession>
<feature type="compositionally biased region" description="Basic and acidic residues" evidence="1">
    <location>
        <begin position="191"/>
        <end position="214"/>
    </location>
</feature>
<feature type="compositionally biased region" description="Basic and acidic residues" evidence="1">
    <location>
        <begin position="280"/>
        <end position="292"/>
    </location>
</feature>
<organism evidence="2 3">
    <name type="scientific">Cylindrotheca closterium</name>
    <dbReference type="NCBI Taxonomy" id="2856"/>
    <lineage>
        <taxon>Eukaryota</taxon>
        <taxon>Sar</taxon>
        <taxon>Stramenopiles</taxon>
        <taxon>Ochrophyta</taxon>
        <taxon>Bacillariophyta</taxon>
        <taxon>Bacillariophyceae</taxon>
        <taxon>Bacillariophycidae</taxon>
        <taxon>Bacillariales</taxon>
        <taxon>Bacillariaceae</taxon>
        <taxon>Cylindrotheca</taxon>
    </lineage>
</organism>
<proteinExistence type="predicted"/>
<gene>
    <name evidence="2" type="ORF">CYCCA115_LOCUS21787</name>
</gene>
<evidence type="ECO:0000256" key="1">
    <source>
        <dbReference type="SAM" id="MobiDB-lite"/>
    </source>
</evidence>
<name>A0AAD2PXF5_9STRA</name>
<evidence type="ECO:0000313" key="3">
    <source>
        <dbReference type="Proteomes" id="UP001295423"/>
    </source>
</evidence>
<dbReference type="EMBL" id="CAKOGP040002265">
    <property type="protein sequence ID" value="CAJ1966204.1"/>
    <property type="molecule type" value="Genomic_DNA"/>
</dbReference>
<protein>
    <submittedName>
        <fullName evidence="2">Uncharacterized protein</fullName>
    </submittedName>
</protein>
<feature type="region of interest" description="Disordered" evidence="1">
    <location>
        <begin position="164"/>
        <end position="214"/>
    </location>
</feature>
<dbReference type="AlphaFoldDB" id="A0AAD2PXF5"/>
<dbReference type="Proteomes" id="UP001295423">
    <property type="component" value="Unassembled WGS sequence"/>
</dbReference>
<reference evidence="2" key="1">
    <citation type="submission" date="2023-08" db="EMBL/GenBank/DDBJ databases">
        <authorList>
            <person name="Audoor S."/>
            <person name="Bilcke G."/>
        </authorList>
    </citation>
    <scope>NUCLEOTIDE SEQUENCE</scope>
</reference>
<feature type="compositionally biased region" description="Basic and acidic residues" evidence="1">
    <location>
        <begin position="165"/>
        <end position="180"/>
    </location>
</feature>
<comment type="caution">
    <text evidence="2">The sequence shown here is derived from an EMBL/GenBank/DDBJ whole genome shotgun (WGS) entry which is preliminary data.</text>
</comment>
<keyword evidence="3" id="KW-1185">Reference proteome</keyword>
<evidence type="ECO:0000313" key="2">
    <source>
        <dbReference type="EMBL" id="CAJ1966204.1"/>
    </source>
</evidence>
<feature type="region of interest" description="Disordered" evidence="1">
    <location>
        <begin position="264"/>
        <end position="292"/>
    </location>
</feature>
<feature type="compositionally biased region" description="Basic residues" evidence="1">
    <location>
        <begin position="181"/>
        <end position="190"/>
    </location>
</feature>
<sequence length="292" mass="33782">MSLHKCVDFAQTLLDDVTLEVGRNDDELLGRALNKFWSKALPPLERQVWEALPNYMDMDEESVENWKNKVRDWILTKCTEEDAAAVLNQLRTWRKPRSATIMDNQMYMKKVNSAIPYMSESLDPLDKEEFKRVFFNKDAFLEINGTIDNHSVASITSYMQRKARQAHDKELKNQLHQKIESKKKKRTAGVHHRDDSKPFKKSHTDPEETKMDKDEYHKRVAELAKTAKPTKICLLKPNHKNHTISECKAINNYKARMSNKKSNSFAVINLPGDKPDDDSTTSKETDSSNKNA</sequence>